<dbReference type="EMBL" id="NPDX01000002">
    <property type="protein sequence ID" value="PJZ84362.1"/>
    <property type="molecule type" value="Genomic_DNA"/>
</dbReference>
<evidence type="ECO:0000313" key="3">
    <source>
        <dbReference type="Proteomes" id="UP000232145"/>
    </source>
</evidence>
<name>A0A2N0AJ84_9LEPT</name>
<dbReference type="GO" id="GO:0016972">
    <property type="term" value="F:thiol oxidase activity"/>
    <property type="evidence" value="ECO:0007669"/>
    <property type="project" value="InterPro"/>
</dbReference>
<accession>A0A2N0AJ84</accession>
<proteinExistence type="predicted"/>
<dbReference type="OrthoDB" id="341904at2"/>
<dbReference type="AlphaFoldDB" id="A0A2N0AJ84"/>
<organism evidence="2 3">
    <name type="scientific">Leptospira harrisiae</name>
    <dbReference type="NCBI Taxonomy" id="2023189"/>
    <lineage>
        <taxon>Bacteria</taxon>
        <taxon>Pseudomonadati</taxon>
        <taxon>Spirochaetota</taxon>
        <taxon>Spirochaetia</taxon>
        <taxon>Leptospirales</taxon>
        <taxon>Leptospiraceae</taxon>
        <taxon>Leptospira</taxon>
    </lineage>
</organism>
<evidence type="ECO:0000259" key="1">
    <source>
        <dbReference type="PROSITE" id="PS51324"/>
    </source>
</evidence>
<keyword evidence="3" id="KW-1185">Reference proteome</keyword>
<reference evidence="2 3" key="1">
    <citation type="submission" date="2017-07" db="EMBL/GenBank/DDBJ databases">
        <title>Leptospira spp. isolated from tropical soils.</title>
        <authorList>
            <person name="Thibeaux R."/>
            <person name="Iraola G."/>
            <person name="Ferres I."/>
            <person name="Bierque E."/>
            <person name="Girault D."/>
            <person name="Soupe-Gilbert M.-E."/>
            <person name="Picardeau M."/>
            <person name="Goarant C."/>
        </authorList>
    </citation>
    <scope>NUCLEOTIDE SEQUENCE [LARGE SCALE GENOMIC DNA]</scope>
    <source>
        <strain evidence="2 3">FH2-B-A1</strain>
    </source>
</reference>
<evidence type="ECO:0000313" key="2">
    <source>
        <dbReference type="EMBL" id="PJZ84362.1"/>
    </source>
</evidence>
<feature type="domain" description="ERV/ALR sulfhydryl oxidase" evidence="1">
    <location>
        <begin position="1"/>
        <end position="54"/>
    </location>
</feature>
<dbReference type="RefSeq" id="WP_100743773.1">
    <property type="nucleotide sequence ID" value="NZ_NPDW01000002.1"/>
</dbReference>
<gene>
    <name evidence="2" type="ORF">CH364_10040</name>
</gene>
<comment type="caution">
    <text evidence="2">The sequence shown here is derived from an EMBL/GenBank/DDBJ whole genome shotgun (WGS) entry which is preliminary data.</text>
</comment>
<sequence>MPCLYCQKESTQFSRNVPVQDERVTHQFPIDDIVGNPLNRFKEIYECKDCHSLWWIKTKGTGDPRSTYPEFYEQTAERIDDQRSELIRNPSVSRLVAAKETSFPYSFFEEILEILSKTETEKLKVLYFNRDPSLPSAVKRWLRQWFQKEFPLEFQGIQNKGLPNSANLLIQLEENESILVSEFIGKDQFVFISYRNEKYFLQSFDLSKKKILWKEKIQKPFLEGIDIPILFYQSGYLCIYQGFQKGSEFYSKLNKPDTLCIFDLSGKLIVSVKLAFQCYEILSTEERDLSENRVVHNFSFTILSETLYLPHQSKIQTYDLISGKLMSSISLPKFEIFSGKAFETESGNLLFHTLKGIYGVSPSGEEVFQYFSPYYPVYIDSQFQLYFYYAIVESANTGKKKFFQQTHSSGISLVRELASPPVEFPGGIYLPFSLDGSLLLDSQLKTLKELPFSTTDTLGPHSFGTAKSPVLVTEDRITITADYSAIHMIDFLGNVVFEKPIHSEIIRLFTFDGKHIVLILSLFDDYSEAEQIELILLSPNGMVIKQKMFPGPKGLSVSFDGICIFAKNNQIYSIDLFETEESK</sequence>
<dbReference type="InterPro" id="IPR017905">
    <property type="entry name" value="ERV/ALR_sulphydryl_oxidase"/>
</dbReference>
<dbReference type="PROSITE" id="PS51324">
    <property type="entry name" value="ERV_ALR"/>
    <property type="match status" value="1"/>
</dbReference>
<dbReference type="Proteomes" id="UP000232145">
    <property type="component" value="Unassembled WGS sequence"/>
</dbReference>
<protein>
    <recommendedName>
        <fullName evidence="1">ERV/ALR sulfhydryl oxidase domain-containing protein</fullName>
    </recommendedName>
</protein>